<dbReference type="InterPro" id="IPR036291">
    <property type="entry name" value="NAD(P)-bd_dom_sf"/>
</dbReference>
<protein>
    <submittedName>
        <fullName evidence="2">NAD-dependent epimerase/dehydratase family protein</fullName>
    </submittedName>
</protein>
<name>A0ABU2KWN9_9ACTN</name>
<keyword evidence="3" id="KW-1185">Reference proteome</keyword>
<evidence type="ECO:0000259" key="1">
    <source>
        <dbReference type="Pfam" id="PF01370"/>
    </source>
</evidence>
<dbReference type="Gene3D" id="3.40.50.720">
    <property type="entry name" value="NAD(P)-binding Rossmann-like Domain"/>
    <property type="match status" value="1"/>
</dbReference>
<dbReference type="EMBL" id="JAVREK010000015">
    <property type="protein sequence ID" value="MDT0303458.1"/>
    <property type="molecule type" value="Genomic_DNA"/>
</dbReference>
<organism evidence="2 3">
    <name type="scientific">Streptomonospora wellingtoniae</name>
    <dbReference type="NCBI Taxonomy" id="3075544"/>
    <lineage>
        <taxon>Bacteria</taxon>
        <taxon>Bacillati</taxon>
        <taxon>Actinomycetota</taxon>
        <taxon>Actinomycetes</taxon>
        <taxon>Streptosporangiales</taxon>
        <taxon>Nocardiopsidaceae</taxon>
        <taxon>Streptomonospora</taxon>
    </lineage>
</organism>
<dbReference type="InterPro" id="IPR050177">
    <property type="entry name" value="Lipid_A_modif_metabolic_enz"/>
</dbReference>
<accession>A0ABU2KWN9</accession>
<dbReference type="InterPro" id="IPR001509">
    <property type="entry name" value="Epimerase_deHydtase"/>
</dbReference>
<sequence length="389" mass="41036">MRILVTGGAGFIGSHVVAALARAGHEPVVLDTQPPPEGPGEAVRCDVRDAAGVEAALRGVDAVCHQAAMVGLSPDFGDAPDYVGVNDLGTAVLLAAMARAGTGRLVLAGSMVVYGEGRYTCPEHGDAGPGPRRPADLDAGRFEPPCPQCGAALEPGTVGEDAPADPRSVYAATKLAQEHLAAAWARSTGGRAVSLRYHNVYGPGMPRDTPYAGVASFFRSALARGEAPAVFEDGRQRRDFVHVRDIAGANTAALDAVADREAGTLRAYNAGSGTPHTVGEMAEALARAHGGPSPRVTGEYRLGDVRHITASSRRLMDELGWRPRVGFDEGMAEFAEAPRRAARRSFFDRAESLRGRRLRRTVVPRGTDTAPRAWRGVIENEECTEIDSS</sequence>
<reference evidence="3" key="1">
    <citation type="submission" date="2023-07" db="EMBL/GenBank/DDBJ databases">
        <title>30 novel species of actinomycetes from the DSMZ collection.</title>
        <authorList>
            <person name="Nouioui I."/>
        </authorList>
    </citation>
    <scope>NUCLEOTIDE SEQUENCE [LARGE SCALE GENOMIC DNA]</scope>
    <source>
        <strain evidence="3">DSM 45055</strain>
    </source>
</reference>
<dbReference type="Proteomes" id="UP001183226">
    <property type="component" value="Unassembled WGS sequence"/>
</dbReference>
<gene>
    <name evidence="2" type="ORF">RM446_15170</name>
</gene>
<dbReference type="PANTHER" id="PTHR43245">
    <property type="entry name" value="BIFUNCTIONAL POLYMYXIN RESISTANCE PROTEIN ARNA"/>
    <property type="match status" value="1"/>
</dbReference>
<feature type="domain" description="NAD-dependent epimerase/dehydratase" evidence="1">
    <location>
        <begin position="160"/>
        <end position="271"/>
    </location>
</feature>
<dbReference type="PANTHER" id="PTHR43245:SF13">
    <property type="entry name" value="UDP-D-APIOSE_UDP-D-XYLOSE SYNTHASE 2"/>
    <property type="match status" value="1"/>
</dbReference>
<dbReference type="SUPFAM" id="SSF51735">
    <property type="entry name" value="NAD(P)-binding Rossmann-fold domains"/>
    <property type="match status" value="1"/>
</dbReference>
<dbReference type="Pfam" id="PF01370">
    <property type="entry name" value="Epimerase"/>
    <property type="match status" value="2"/>
</dbReference>
<feature type="domain" description="NAD-dependent epimerase/dehydratase" evidence="1">
    <location>
        <begin position="3"/>
        <end position="131"/>
    </location>
</feature>
<proteinExistence type="predicted"/>
<comment type="caution">
    <text evidence="2">The sequence shown here is derived from an EMBL/GenBank/DDBJ whole genome shotgun (WGS) entry which is preliminary data.</text>
</comment>
<dbReference type="RefSeq" id="WP_311545941.1">
    <property type="nucleotide sequence ID" value="NZ_JAVREK010000015.1"/>
</dbReference>
<evidence type="ECO:0000313" key="3">
    <source>
        <dbReference type="Proteomes" id="UP001183226"/>
    </source>
</evidence>
<evidence type="ECO:0000313" key="2">
    <source>
        <dbReference type="EMBL" id="MDT0303458.1"/>
    </source>
</evidence>